<dbReference type="Proteomes" id="UP001316384">
    <property type="component" value="Chromosome"/>
</dbReference>
<sequence length="290" mass="30530">MADGASDATPVIVARRLSPGSRALLAERGISWADDAGGLDLAAGPVLIRIPTPAAPPETTPVRFTAAAGAVAEHLLQRAATGETLVPPVADLAAAVGASPGAASRALTYFDTQGWTAPTGPRRGPTSRRDIVERGAMLDGWATWYASRQDDVVAAHALFRDPDTWLADVLAPAWPRGAWAVTGLVALQRRAPLTTATNPVDLYLDGGAFDHDLRDLLAAAELTPTDTGVRVRVVRADRYTVPLLGPAAGGASDDDVPLVSDVRLYGDLLRRGGVRADEYATYLREQRIGF</sequence>
<proteinExistence type="predicted"/>
<dbReference type="Pfam" id="PF09952">
    <property type="entry name" value="AbiEi_2"/>
    <property type="match status" value="1"/>
</dbReference>
<accession>A0ABY5KM06</accession>
<reference evidence="1 2" key="1">
    <citation type="submission" date="2022-07" db="EMBL/GenBank/DDBJ databases">
        <title>Novel species in genus cellulomonas.</title>
        <authorList>
            <person name="Ye L."/>
        </authorList>
    </citation>
    <scope>NUCLEOTIDE SEQUENCE [LARGE SCALE GENOMIC DNA]</scope>
    <source>
        <strain evidence="2">zg-B89</strain>
    </source>
</reference>
<gene>
    <name evidence="1" type="ORF">NP048_17345</name>
</gene>
<organism evidence="1 2">
    <name type="scientific">Cellulomonas xiejunii</name>
    <dbReference type="NCBI Taxonomy" id="2968083"/>
    <lineage>
        <taxon>Bacteria</taxon>
        <taxon>Bacillati</taxon>
        <taxon>Actinomycetota</taxon>
        <taxon>Actinomycetes</taxon>
        <taxon>Micrococcales</taxon>
        <taxon>Cellulomonadaceae</taxon>
        <taxon>Cellulomonas</taxon>
    </lineage>
</organism>
<keyword evidence="2" id="KW-1185">Reference proteome</keyword>
<dbReference type="InterPro" id="IPR019238">
    <property type="entry name" value="AbiEi_2"/>
</dbReference>
<evidence type="ECO:0000313" key="1">
    <source>
        <dbReference type="EMBL" id="UUI71532.1"/>
    </source>
</evidence>
<protein>
    <submittedName>
        <fullName evidence="1">Type IV toxin-antitoxin system AbiEi family antitoxin</fullName>
    </submittedName>
</protein>
<name>A0ABY5KM06_9CELL</name>
<evidence type="ECO:0000313" key="2">
    <source>
        <dbReference type="Proteomes" id="UP001316384"/>
    </source>
</evidence>
<dbReference type="EMBL" id="CP101987">
    <property type="protein sequence ID" value="UUI71532.1"/>
    <property type="molecule type" value="Genomic_DNA"/>
</dbReference>
<dbReference type="RefSeq" id="WP_256769350.1">
    <property type="nucleotide sequence ID" value="NZ_CP101987.1"/>
</dbReference>